<keyword evidence="2" id="KW-1185">Reference proteome</keyword>
<dbReference type="EMBL" id="QEOP01000001">
    <property type="protein sequence ID" value="PVZ96136.1"/>
    <property type="molecule type" value="Genomic_DNA"/>
</dbReference>
<comment type="caution">
    <text evidence="1">The sequence shown here is derived from an EMBL/GenBank/DDBJ whole genome shotgun (WGS) entry which is preliminary data.</text>
</comment>
<dbReference type="AlphaFoldDB" id="A0A2V1HU48"/>
<dbReference type="Proteomes" id="UP000244893">
    <property type="component" value="Unassembled WGS sequence"/>
</dbReference>
<name>A0A2V1HU48_9MICO</name>
<protein>
    <recommendedName>
        <fullName evidence="3">ATP/GTP-binding protein</fullName>
    </recommendedName>
</protein>
<evidence type="ECO:0000313" key="1">
    <source>
        <dbReference type="EMBL" id="PVZ96136.1"/>
    </source>
</evidence>
<gene>
    <name evidence="1" type="ORF">DDQ50_06810</name>
</gene>
<organism evidence="1 2">
    <name type="scientific">Amnibacterium flavum</name>
    <dbReference type="NCBI Taxonomy" id="2173173"/>
    <lineage>
        <taxon>Bacteria</taxon>
        <taxon>Bacillati</taxon>
        <taxon>Actinomycetota</taxon>
        <taxon>Actinomycetes</taxon>
        <taxon>Micrococcales</taxon>
        <taxon>Microbacteriaceae</taxon>
        <taxon>Amnibacterium</taxon>
    </lineage>
</organism>
<evidence type="ECO:0008006" key="3">
    <source>
        <dbReference type="Google" id="ProtNLM"/>
    </source>
</evidence>
<dbReference type="OrthoDB" id="3381577at2"/>
<proteinExistence type="predicted"/>
<dbReference type="RefSeq" id="WP_116755870.1">
    <property type="nucleotide sequence ID" value="NZ_JBHUEX010000001.1"/>
</dbReference>
<sequence length="99" mass="10915">MPRSNRPRGRAARADDVADLDLSRAIAGWRRTETRRGASWNVQPVAASKSTKVYVCPGCGNEIEAGAAHLVVWRADGVLGDANDLEARRHWHSHCWKVA</sequence>
<reference evidence="1 2" key="1">
    <citation type="submission" date="2018-05" db="EMBL/GenBank/DDBJ databases">
        <title>Amnibacterium sp. M8JJ-5, whole genome shotgun sequence.</title>
        <authorList>
            <person name="Tuo L."/>
        </authorList>
    </citation>
    <scope>NUCLEOTIDE SEQUENCE [LARGE SCALE GENOMIC DNA]</scope>
    <source>
        <strain evidence="1 2">M8JJ-5</strain>
    </source>
</reference>
<accession>A0A2V1HU48</accession>
<evidence type="ECO:0000313" key="2">
    <source>
        <dbReference type="Proteomes" id="UP000244893"/>
    </source>
</evidence>